<dbReference type="InterPro" id="IPR007481">
    <property type="entry name" value="SspB"/>
</dbReference>
<dbReference type="PIRSF" id="PIRSF005276">
    <property type="entry name" value="SspB"/>
    <property type="match status" value="1"/>
</dbReference>
<dbReference type="InterPro" id="IPR036760">
    <property type="entry name" value="SspB-like_sf"/>
</dbReference>
<dbReference type="Proteomes" id="UP000501466">
    <property type="component" value="Chromosome"/>
</dbReference>
<dbReference type="PANTHER" id="PTHR37486:SF1">
    <property type="entry name" value="STRINGENT STARVATION PROTEIN B"/>
    <property type="match status" value="1"/>
</dbReference>
<feature type="region of interest" description="Disordered" evidence="1">
    <location>
        <begin position="96"/>
        <end position="137"/>
    </location>
</feature>
<dbReference type="GO" id="GO:0005840">
    <property type="term" value="C:ribosome"/>
    <property type="evidence" value="ECO:0007669"/>
    <property type="project" value="TreeGrafter"/>
</dbReference>
<sequence>MISNKPYLLRALFEWILDNEWTPHLQVDANYPGIQVPFEYAHEGVIVLNIHPNAVRNLQIDNEWIAFKARFNGIEQEVSLVPAAVMSIFARESGQGMPFPPEPYPDVTEPSSSGKASKASDAARPDKSKKPHLSVVK</sequence>
<feature type="compositionally biased region" description="Low complexity" evidence="1">
    <location>
        <begin position="111"/>
        <end position="120"/>
    </location>
</feature>
<protein>
    <submittedName>
        <fullName evidence="2">Stringent starvation protein B</fullName>
    </submittedName>
</protein>
<dbReference type="RefSeq" id="WP_173290515.1">
    <property type="nucleotide sequence ID" value="NZ_AP021888.1"/>
</dbReference>
<dbReference type="NCBIfam" id="NF008769">
    <property type="entry name" value="PRK11798.2-5"/>
    <property type="match status" value="1"/>
</dbReference>
<accession>A0A6F8PL20</accession>
<evidence type="ECO:0000256" key="1">
    <source>
        <dbReference type="SAM" id="MobiDB-lite"/>
    </source>
</evidence>
<evidence type="ECO:0000313" key="3">
    <source>
        <dbReference type="Proteomes" id="UP000501466"/>
    </source>
</evidence>
<dbReference type="KEGG" id="tzo:THMIRHAT_05310"/>
<dbReference type="Gene3D" id="2.30.30.220">
    <property type="entry name" value="SspB-like"/>
    <property type="match status" value="1"/>
</dbReference>
<dbReference type="PANTHER" id="PTHR37486">
    <property type="entry name" value="STRINGENT STARVATION PROTEIN B"/>
    <property type="match status" value="1"/>
</dbReference>
<dbReference type="EMBL" id="AP021888">
    <property type="protein sequence ID" value="BBP42785.1"/>
    <property type="molecule type" value="Genomic_DNA"/>
</dbReference>
<dbReference type="GO" id="GO:0005829">
    <property type="term" value="C:cytosol"/>
    <property type="evidence" value="ECO:0007669"/>
    <property type="project" value="TreeGrafter"/>
</dbReference>
<dbReference type="SUPFAM" id="SSF101738">
    <property type="entry name" value="SspB-like"/>
    <property type="match status" value="1"/>
</dbReference>
<evidence type="ECO:0000313" key="2">
    <source>
        <dbReference type="EMBL" id="BBP42785.1"/>
    </source>
</evidence>
<dbReference type="GO" id="GO:0045732">
    <property type="term" value="P:positive regulation of protein catabolic process"/>
    <property type="evidence" value="ECO:0007669"/>
    <property type="project" value="TreeGrafter"/>
</dbReference>
<dbReference type="AlphaFoldDB" id="A0A6F8PL20"/>
<keyword evidence="3" id="KW-1185">Reference proteome</keyword>
<gene>
    <name evidence="2" type="primary">sspB</name>
    <name evidence="2" type="ORF">THMIRHAT_05310</name>
</gene>
<dbReference type="Pfam" id="PF04386">
    <property type="entry name" value="SspB"/>
    <property type="match status" value="1"/>
</dbReference>
<proteinExistence type="predicted"/>
<name>A0A6F8PL20_9GAMM</name>
<reference evidence="3" key="1">
    <citation type="submission" date="2019-11" db="EMBL/GenBank/DDBJ databases">
        <title>Isolation and characterization of two novel species in the genus Thiomicrorhabdus.</title>
        <authorList>
            <person name="Mochizuki J."/>
            <person name="Kojima H."/>
            <person name="Fukui M."/>
        </authorList>
    </citation>
    <scope>NUCLEOTIDE SEQUENCE [LARGE SCALE GENOMIC DNA]</scope>
    <source>
        <strain evidence="3">AkT22</strain>
    </source>
</reference>
<organism evidence="2 3">
    <name type="scientific">Thiosulfativibrio zosterae</name>
    <dbReference type="NCBI Taxonomy" id="2675053"/>
    <lineage>
        <taxon>Bacteria</taxon>
        <taxon>Pseudomonadati</taxon>
        <taxon>Pseudomonadota</taxon>
        <taxon>Gammaproteobacteria</taxon>
        <taxon>Thiotrichales</taxon>
        <taxon>Piscirickettsiaceae</taxon>
        <taxon>Thiosulfativibrio</taxon>
    </lineage>
</organism>